<evidence type="ECO:0000313" key="1">
    <source>
        <dbReference type="EMBL" id="ADD20493.1"/>
    </source>
</evidence>
<protein>
    <submittedName>
        <fullName evidence="1">Reverse transcriptase</fullName>
    </submittedName>
</protein>
<reference evidence="1" key="2">
    <citation type="submission" date="2010-01" db="EMBL/GenBank/DDBJ databases">
        <authorList>
            <consortium name="International Glossina Genome Initiative"/>
            <person name="da Silva J."/>
            <person name="Ribeiro J.M.C."/>
            <person name="Abbeele J.V."/>
            <person name="Attardo G."/>
            <person name="Hao Z."/>
            <person name="Haines L.R."/>
            <person name="Soares M.B."/>
            <person name="Berriman M."/>
            <person name="Aksoy S."/>
            <person name="Lehane M.J."/>
        </authorList>
    </citation>
    <scope>NUCLEOTIDE SEQUENCE</scope>
    <source>
        <tissue evidence="1">Salivary gland</tissue>
    </source>
</reference>
<sequence>MTYVTNHGLMYKGVSQGSVLGRLLCNIIYNDMLRLSAAADSCLRRRHHHHISQVEAMANDVVACVKTWLDTASLDFVKQKTVAMLISIWVRVGNHIFASFAALKYIRVMFDNWFSSRQHMLRGEIPKIRYPQWLHTFCST</sequence>
<keyword evidence="1" id="KW-0548">Nucleotidyltransferase</keyword>
<proteinExistence type="evidence at transcript level"/>
<dbReference type="AlphaFoldDB" id="D3TS15"/>
<keyword evidence="1" id="KW-0808">Transferase</keyword>
<organism evidence="1">
    <name type="scientific">Glossina morsitans morsitans</name>
    <name type="common">Savannah tsetse fly</name>
    <dbReference type="NCBI Taxonomy" id="37546"/>
    <lineage>
        <taxon>Eukaryota</taxon>
        <taxon>Metazoa</taxon>
        <taxon>Ecdysozoa</taxon>
        <taxon>Arthropoda</taxon>
        <taxon>Hexapoda</taxon>
        <taxon>Insecta</taxon>
        <taxon>Pterygota</taxon>
        <taxon>Neoptera</taxon>
        <taxon>Endopterygota</taxon>
        <taxon>Diptera</taxon>
        <taxon>Brachycera</taxon>
        <taxon>Muscomorpha</taxon>
        <taxon>Hippoboscoidea</taxon>
        <taxon>Glossinidae</taxon>
        <taxon>Glossina</taxon>
    </lineage>
</organism>
<reference evidence="1" key="1">
    <citation type="journal article" date="2010" name="BMC Genomics">
        <title>An insight into the sialome of Glossina morsitans morsitans.</title>
        <authorList>
            <person name="Alves-Silva J."/>
            <person name="Ribeiro J.M."/>
            <person name="Van Den Abbeele J."/>
            <person name="Attardo G."/>
            <person name="Hao Z."/>
            <person name="Haines L.R."/>
            <person name="Soares M.B."/>
            <person name="Berriman M."/>
            <person name="Aksoy S."/>
            <person name="Lehane M.J."/>
        </authorList>
    </citation>
    <scope>NUCLEOTIDE SEQUENCE</scope>
    <source>
        <tissue evidence="1">Salivary gland</tissue>
    </source>
</reference>
<keyword evidence="1" id="KW-0695">RNA-directed DNA polymerase</keyword>
<dbReference type="EMBL" id="EZ424217">
    <property type="protein sequence ID" value="ADD20493.1"/>
    <property type="molecule type" value="mRNA"/>
</dbReference>
<accession>D3TS15</accession>
<dbReference type="GO" id="GO:0003964">
    <property type="term" value="F:RNA-directed DNA polymerase activity"/>
    <property type="evidence" value="ECO:0007669"/>
    <property type="project" value="UniProtKB-KW"/>
</dbReference>
<name>D3TS15_GLOMM</name>